<evidence type="ECO:0000313" key="5">
    <source>
        <dbReference type="EMBL" id="MBD8502346.1"/>
    </source>
</evidence>
<protein>
    <submittedName>
        <fullName evidence="5">Ankyrin repeat domain-containing protein</fullName>
    </submittedName>
</protein>
<dbReference type="EMBL" id="JACYTO010000001">
    <property type="protein sequence ID" value="MBD8502346.1"/>
    <property type="molecule type" value="Genomic_DNA"/>
</dbReference>
<dbReference type="Pfam" id="PF12796">
    <property type="entry name" value="Ank_2"/>
    <property type="match status" value="2"/>
</dbReference>
<keyword evidence="1" id="KW-0677">Repeat</keyword>
<evidence type="ECO:0000256" key="3">
    <source>
        <dbReference type="PROSITE-ProRule" id="PRU00023"/>
    </source>
</evidence>
<dbReference type="InterPro" id="IPR036770">
    <property type="entry name" value="Ankyrin_rpt-contain_sf"/>
</dbReference>
<comment type="caution">
    <text evidence="5">The sequence shown here is derived from an EMBL/GenBank/DDBJ whole genome shotgun (WGS) entry which is preliminary data.</text>
</comment>
<evidence type="ECO:0000313" key="6">
    <source>
        <dbReference type="Proteomes" id="UP000603602"/>
    </source>
</evidence>
<keyword evidence="4" id="KW-0732">Signal</keyword>
<dbReference type="PANTHER" id="PTHR24198">
    <property type="entry name" value="ANKYRIN REPEAT AND PROTEIN KINASE DOMAIN-CONTAINING PROTEIN"/>
    <property type="match status" value="1"/>
</dbReference>
<gene>
    <name evidence="5" type="ORF">IFO67_05580</name>
</gene>
<feature type="signal peptide" evidence="4">
    <location>
        <begin position="1"/>
        <end position="26"/>
    </location>
</feature>
<reference evidence="6" key="1">
    <citation type="submission" date="2023-07" db="EMBL/GenBank/DDBJ databases">
        <title>Thauera sp. CAU 1555 isolated from sand of Yaerae Beach.</title>
        <authorList>
            <person name="Kim W."/>
        </authorList>
    </citation>
    <scope>NUCLEOTIDE SEQUENCE [LARGE SCALE GENOMIC DNA]</scope>
    <source>
        <strain evidence="6">CAU 1555</strain>
    </source>
</reference>
<evidence type="ECO:0000256" key="2">
    <source>
        <dbReference type="ARBA" id="ARBA00023043"/>
    </source>
</evidence>
<proteinExistence type="predicted"/>
<organism evidence="5 6">
    <name type="scientific">Thauera sedimentorum</name>
    <dbReference type="NCBI Taxonomy" id="2767595"/>
    <lineage>
        <taxon>Bacteria</taxon>
        <taxon>Pseudomonadati</taxon>
        <taxon>Pseudomonadota</taxon>
        <taxon>Betaproteobacteria</taxon>
        <taxon>Rhodocyclales</taxon>
        <taxon>Zoogloeaceae</taxon>
        <taxon>Thauera</taxon>
    </lineage>
</organism>
<dbReference type="Gene3D" id="1.25.40.20">
    <property type="entry name" value="Ankyrin repeat-containing domain"/>
    <property type="match status" value="2"/>
</dbReference>
<dbReference type="PANTHER" id="PTHR24198:SF165">
    <property type="entry name" value="ANKYRIN REPEAT-CONTAINING PROTEIN-RELATED"/>
    <property type="match status" value="1"/>
</dbReference>
<keyword evidence="6" id="KW-1185">Reference proteome</keyword>
<dbReference type="InterPro" id="IPR002110">
    <property type="entry name" value="Ankyrin_rpt"/>
</dbReference>
<dbReference type="RefSeq" id="WP_187717135.1">
    <property type="nucleotide sequence ID" value="NZ_JACTAH010000001.1"/>
</dbReference>
<dbReference type="Proteomes" id="UP000603602">
    <property type="component" value="Unassembled WGS sequence"/>
</dbReference>
<accession>A0ABR9B822</accession>
<name>A0ABR9B822_9RHOO</name>
<feature type="repeat" description="ANK" evidence="3">
    <location>
        <begin position="158"/>
        <end position="190"/>
    </location>
</feature>
<evidence type="ECO:0000256" key="4">
    <source>
        <dbReference type="SAM" id="SignalP"/>
    </source>
</evidence>
<feature type="chain" id="PRO_5045636498" evidence="4">
    <location>
        <begin position="27"/>
        <end position="219"/>
    </location>
</feature>
<dbReference type="SMART" id="SM00248">
    <property type="entry name" value="ANK"/>
    <property type="match status" value="4"/>
</dbReference>
<feature type="repeat" description="ANK" evidence="3">
    <location>
        <begin position="95"/>
        <end position="123"/>
    </location>
</feature>
<dbReference type="PROSITE" id="PS50088">
    <property type="entry name" value="ANK_REPEAT"/>
    <property type="match status" value="3"/>
</dbReference>
<feature type="repeat" description="ANK" evidence="3">
    <location>
        <begin position="125"/>
        <end position="157"/>
    </location>
</feature>
<dbReference type="SUPFAM" id="SSF48403">
    <property type="entry name" value="Ankyrin repeat"/>
    <property type="match status" value="1"/>
</dbReference>
<keyword evidence="2 3" id="KW-0040">ANK repeat</keyword>
<dbReference type="PROSITE" id="PS50297">
    <property type="entry name" value="ANK_REP_REGION"/>
    <property type="match status" value="3"/>
</dbReference>
<sequence length="219" mass="23288">MHPVIDRLRHLAFGLCLALTAGLALAQGSSYEDSLSSARLGDTRQLAALLARGIDPDTVDAQGNSLLILAAREGHTDTVASLLQYRAKLGWRNLAGDSALMLAVLKGHEAVVDLLLEAGAPVEHDGWAPLHYAAFEGRLAILDKLLARGAKIDALTPNRATALMLAARNGHVDAVRRLLRAGADTALKNDRGLTAAEWARTQGNTDIADLIEQAGRGRR</sequence>
<evidence type="ECO:0000256" key="1">
    <source>
        <dbReference type="ARBA" id="ARBA00022737"/>
    </source>
</evidence>